<evidence type="ECO:0000313" key="4">
    <source>
        <dbReference type="Proteomes" id="UP000557566"/>
    </source>
</evidence>
<comment type="caution">
    <text evidence="3">The sequence shown here is derived from an EMBL/GenBank/DDBJ whole genome shotgun (WGS) entry which is preliminary data.</text>
</comment>
<feature type="region of interest" description="Disordered" evidence="1">
    <location>
        <begin position="1"/>
        <end position="32"/>
    </location>
</feature>
<evidence type="ECO:0000259" key="2">
    <source>
        <dbReference type="Pfam" id="PF14661"/>
    </source>
</evidence>
<accession>A0A8H4LUS1</accession>
<organism evidence="3 4">
    <name type="scientific">Ophiocordyceps sinensis</name>
    <dbReference type="NCBI Taxonomy" id="72228"/>
    <lineage>
        <taxon>Eukaryota</taxon>
        <taxon>Fungi</taxon>
        <taxon>Dikarya</taxon>
        <taxon>Ascomycota</taxon>
        <taxon>Pezizomycotina</taxon>
        <taxon>Sordariomycetes</taxon>
        <taxon>Hypocreomycetidae</taxon>
        <taxon>Hypocreales</taxon>
        <taxon>Ophiocordycipitaceae</taxon>
        <taxon>Ophiocordyceps</taxon>
    </lineage>
</organism>
<evidence type="ECO:0000313" key="3">
    <source>
        <dbReference type="EMBL" id="KAF4505998.1"/>
    </source>
</evidence>
<dbReference type="Pfam" id="PF14661">
    <property type="entry name" value="HAUS6_N"/>
    <property type="match status" value="1"/>
</dbReference>
<sequence>MAALHTTRAAASSTRHARQPHRAAPPAQAQAPAAAHSSPLSVFLTNLQLLDLDLLPDWPDISPTTFATSGPGVKRRVQCVEWALFRLFSLWDPQEAANKLKPFFPPLDQMQSLNLRAALLRALENAKKNGVLGRDSVIRKTMLDECKGERLDEVLAYLSTAVLKRVVANNAQRLGRHSALATELVLEDRGYQGNNSELVALVVAHNFSLRRFLERKQVARARYEEFAHLLGIKERAVARRSDMIRHLEQRAGGAAVSEITTAEMRRTLRTNWSGSEGWMNALLRGSETGSRGLVAEPFDRVWRRVQQGRLAELDQSGGDLLEQLDSRVRMQRERLNKWDAFRTESFRHKPRQTPSEAQVQRETSSAKGLDLEFVHHQDLQVRGPATRISSIGRGTLPLTDEYASIVNGLQDELTEIRTRRAAAGPLLTRPRYHPPDADDQGSISEMSDMDDDGEAHLANKPPGDHASTNLEALKSSSDAQDAHNLFIKKPDLPEIVTSVGHLFDHDMHALPPVDRKNLWEASATPSPSPRPSPLRQAAASPPQDPSTDTRRTLSPTQELADQILESMNNASPSPNKRAKPRHTLSLAQRTRLSMARTDNPFLQGDEPESPPEPAPVDQVTATPSLTVVNGTVSADDGGFEDLVSRTRRSMAGFEKAKHKAQLERRRSQRNPRAPPRKEGSLFPAVEEEGGLEAEDPVCEEDMEAVFRSRPKIKASPIPSPTRDLSQDSYE</sequence>
<feature type="region of interest" description="Disordered" evidence="1">
    <location>
        <begin position="425"/>
        <end position="469"/>
    </location>
</feature>
<proteinExistence type="predicted"/>
<feature type="compositionally biased region" description="Polar residues" evidence="1">
    <location>
        <begin position="352"/>
        <end position="364"/>
    </location>
</feature>
<feature type="compositionally biased region" description="Low complexity" evidence="1">
    <location>
        <begin position="1"/>
        <end position="14"/>
    </location>
</feature>
<reference evidence="3 4" key="1">
    <citation type="journal article" date="2020" name="Genome Biol. Evol.">
        <title>A new high-quality draft genome assembly of the Chinese cordyceps Ophiocordyceps sinensis.</title>
        <authorList>
            <person name="Shu R."/>
            <person name="Zhang J."/>
            <person name="Meng Q."/>
            <person name="Zhang H."/>
            <person name="Zhou G."/>
            <person name="Li M."/>
            <person name="Wu P."/>
            <person name="Zhao Y."/>
            <person name="Chen C."/>
            <person name="Qin Q."/>
        </authorList>
    </citation>
    <scope>NUCLEOTIDE SEQUENCE [LARGE SCALE GENOMIC DNA]</scope>
    <source>
        <strain evidence="3 4">IOZ07</strain>
    </source>
</reference>
<dbReference type="AlphaFoldDB" id="A0A8H4LUS1"/>
<dbReference type="InterPro" id="IPR028163">
    <property type="entry name" value="HAUS_6_N"/>
</dbReference>
<feature type="compositionally biased region" description="Acidic residues" evidence="1">
    <location>
        <begin position="685"/>
        <end position="703"/>
    </location>
</feature>
<dbReference type="OrthoDB" id="5575722at2759"/>
<evidence type="ECO:0000256" key="1">
    <source>
        <dbReference type="SAM" id="MobiDB-lite"/>
    </source>
</evidence>
<name>A0A8H4LUS1_9HYPO</name>
<keyword evidence="4" id="KW-1185">Reference proteome</keyword>
<feature type="region of interest" description="Disordered" evidence="1">
    <location>
        <begin position="589"/>
        <end position="619"/>
    </location>
</feature>
<feature type="region of interest" description="Disordered" evidence="1">
    <location>
        <begin position="519"/>
        <end position="554"/>
    </location>
</feature>
<feature type="region of interest" description="Disordered" evidence="1">
    <location>
        <begin position="649"/>
        <end position="730"/>
    </location>
</feature>
<feature type="domain" description="HAUS augmin-like complex subunit 6 N-terminal" evidence="2">
    <location>
        <begin position="43"/>
        <end position="273"/>
    </location>
</feature>
<dbReference type="Proteomes" id="UP000557566">
    <property type="component" value="Unassembled WGS sequence"/>
</dbReference>
<protein>
    <recommendedName>
        <fullName evidence="2">HAUS augmin-like complex subunit 6 N-terminal domain-containing protein</fullName>
    </recommendedName>
</protein>
<feature type="region of interest" description="Disordered" evidence="1">
    <location>
        <begin position="345"/>
        <end position="364"/>
    </location>
</feature>
<gene>
    <name evidence="3" type="ORF">G6O67_006127</name>
</gene>
<feature type="compositionally biased region" description="Low complexity" evidence="1">
    <location>
        <begin position="22"/>
        <end position="32"/>
    </location>
</feature>
<dbReference type="EMBL" id="JAAVMX010000007">
    <property type="protein sequence ID" value="KAF4505998.1"/>
    <property type="molecule type" value="Genomic_DNA"/>
</dbReference>